<sequence>MRLEAIYDHGHLEFTHPVQLRRGRLRLLVEVPDDEVLDSPASGMEPQEAAYVLPPEVMAMARVAEERLDQIRNTPLQEETELPSPPAKQVDRIAAMAFRNECRNGR</sequence>
<evidence type="ECO:0000313" key="1">
    <source>
        <dbReference type="EMBL" id="MBK7953326.1"/>
    </source>
</evidence>
<dbReference type="AlphaFoldDB" id="A0A935T7Y6"/>
<protein>
    <submittedName>
        <fullName evidence="1">Uncharacterized protein</fullName>
    </submittedName>
</protein>
<accession>A0A935T7Y6</accession>
<name>A0A935T7Y6_9PROT</name>
<reference evidence="1 2" key="1">
    <citation type="submission" date="2020-10" db="EMBL/GenBank/DDBJ databases">
        <title>Connecting structure to function with the recovery of over 1000 high-quality activated sludge metagenome-assembled genomes encoding full-length rRNA genes using long-read sequencing.</title>
        <authorList>
            <person name="Singleton C.M."/>
            <person name="Petriglieri F."/>
            <person name="Kristensen J.M."/>
            <person name="Kirkegaard R.H."/>
            <person name="Michaelsen T.Y."/>
            <person name="Andersen M.H."/>
            <person name="Karst S.M."/>
            <person name="Dueholm M.S."/>
            <person name="Nielsen P.H."/>
            <person name="Albertsen M."/>
        </authorList>
    </citation>
    <scope>NUCLEOTIDE SEQUENCE [LARGE SCALE GENOMIC DNA]</scope>
    <source>
        <strain evidence="1">Fred_18-Q3-R57-64_BAT3C.720</strain>
    </source>
</reference>
<gene>
    <name evidence="1" type="ORF">IPK02_04800</name>
</gene>
<comment type="caution">
    <text evidence="1">The sequence shown here is derived from an EMBL/GenBank/DDBJ whole genome shotgun (WGS) entry which is preliminary data.</text>
</comment>
<dbReference type="EMBL" id="JADJOT010000004">
    <property type="protein sequence ID" value="MBK7953326.1"/>
    <property type="molecule type" value="Genomic_DNA"/>
</dbReference>
<dbReference type="Proteomes" id="UP000706151">
    <property type="component" value="Unassembled WGS sequence"/>
</dbReference>
<organism evidence="1 2">
    <name type="scientific">Candidatus Accumulibacter affinis</name>
    <dbReference type="NCBI Taxonomy" id="2954384"/>
    <lineage>
        <taxon>Bacteria</taxon>
        <taxon>Pseudomonadati</taxon>
        <taxon>Pseudomonadota</taxon>
        <taxon>Betaproteobacteria</taxon>
        <taxon>Candidatus Accumulibacter</taxon>
    </lineage>
</organism>
<proteinExistence type="predicted"/>
<evidence type="ECO:0000313" key="2">
    <source>
        <dbReference type="Proteomes" id="UP000706151"/>
    </source>
</evidence>